<evidence type="ECO:0000256" key="1">
    <source>
        <dbReference type="SAM" id="MobiDB-lite"/>
    </source>
</evidence>
<evidence type="ECO:0000313" key="2">
    <source>
        <dbReference type="EMBL" id="PAV69060.1"/>
    </source>
</evidence>
<accession>A0A2A2K579</accession>
<dbReference type="AlphaFoldDB" id="A0A2A2K579"/>
<dbReference type="Proteomes" id="UP000218231">
    <property type="component" value="Unassembled WGS sequence"/>
</dbReference>
<feature type="region of interest" description="Disordered" evidence="1">
    <location>
        <begin position="1"/>
        <end position="29"/>
    </location>
</feature>
<keyword evidence="3" id="KW-1185">Reference proteome</keyword>
<protein>
    <submittedName>
        <fullName evidence="2">Uncharacterized protein</fullName>
    </submittedName>
</protein>
<sequence length="144" mass="15455">MLARENFGGGEHRALRAGLDRDQQAHRRDQRLARSDVALQQAQHRRGLSEVPLDLGDAARLRAGGAIGQAQLVAQTIVADQRPAPPLARVGAHQRHRELVGEDLVIGQAFARHLVGRVSVDAGERVAPVGPPTLRLQAGVDPFG</sequence>
<reference evidence="2 3" key="1">
    <citation type="journal article" date="2017" name="Curr. Biol.">
        <title>Genome architecture and evolution of a unichromosomal asexual nematode.</title>
        <authorList>
            <person name="Fradin H."/>
            <person name="Zegar C."/>
            <person name="Gutwein M."/>
            <person name="Lucas J."/>
            <person name="Kovtun M."/>
            <person name="Corcoran D."/>
            <person name="Baugh L.R."/>
            <person name="Kiontke K."/>
            <person name="Gunsalus K."/>
            <person name="Fitch D.H."/>
            <person name="Piano F."/>
        </authorList>
    </citation>
    <scope>NUCLEOTIDE SEQUENCE [LARGE SCALE GENOMIC DNA]</scope>
    <source>
        <strain evidence="2">PF1309</strain>
    </source>
</reference>
<gene>
    <name evidence="2" type="ORF">WR25_01628</name>
</gene>
<feature type="compositionally biased region" description="Basic and acidic residues" evidence="1">
    <location>
        <begin position="10"/>
        <end position="29"/>
    </location>
</feature>
<dbReference type="EMBL" id="LIAE01009609">
    <property type="protein sequence ID" value="PAV69060.1"/>
    <property type="molecule type" value="Genomic_DNA"/>
</dbReference>
<organism evidence="2 3">
    <name type="scientific">Diploscapter pachys</name>
    <dbReference type="NCBI Taxonomy" id="2018661"/>
    <lineage>
        <taxon>Eukaryota</taxon>
        <taxon>Metazoa</taxon>
        <taxon>Ecdysozoa</taxon>
        <taxon>Nematoda</taxon>
        <taxon>Chromadorea</taxon>
        <taxon>Rhabditida</taxon>
        <taxon>Rhabditina</taxon>
        <taxon>Rhabditomorpha</taxon>
        <taxon>Rhabditoidea</taxon>
        <taxon>Rhabditidae</taxon>
        <taxon>Diploscapter</taxon>
    </lineage>
</organism>
<name>A0A2A2K579_9BILA</name>
<proteinExistence type="predicted"/>
<comment type="caution">
    <text evidence="2">The sequence shown here is derived from an EMBL/GenBank/DDBJ whole genome shotgun (WGS) entry which is preliminary data.</text>
</comment>
<evidence type="ECO:0000313" key="3">
    <source>
        <dbReference type="Proteomes" id="UP000218231"/>
    </source>
</evidence>